<comment type="caution">
    <text evidence="1">The sequence shown here is derived from an EMBL/GenBank/DDBJ whole genome shotgun (WGS) entry which is preliminary data.</text>
</comment>
<name>A0A328U3U8_9BACL</name>
<accession>A0A328U3U8</accession>
<dbReference type="EMBL" id="QLUW01000001">
    <property type="protein sequence ID" value="RAP77497.1"/>
    <property type="molecule type" value="Genomic_DNA"/>
</dbReference>
<evidence type="ECO:0000313" key="2">
    <source>
        <dbReference type="Proteomes" id="UP000249260"/>
    </source>
</evidence>
<proteinExistence type="predicted"/>
<protein>
    <submittedName>
        <fullName evidence="1">Uncharacterized protein</fullName>
    </submittedName>
</protein>
<keyword evidence="2" id="KW-1185">Reference proteome</keyword>
<evidence type="ECO:0000313" key="1">
    <source>
        <dbReference type="EMBL" id="RAP77497.1"/>
    </source>
</evidence>
<reference evidence="1 2" key="1">
    <citation type="submission" date="2018-06" db="EMBL/GenBank/DDBJ databases">
        <title>Paenibacillus montanisoli sp. nov., isolated from mountain area soil.</title>
        <authorList>
            <person name="Wu M."/>
        </authorList>
    </citation>
    <scope>NUCLEOTIDE SEQUENCE [LARGE SCALE GENOMIC DNA]</scope>
    <source>
        <strain evidence="1 2">RA17</strain>
    </source>
</reference>
<dbReference type="AlphaFoldDB" id="A0A328U3U8"/>
<gene>
    <name evidence="1" type="ORF">DL346_03180</name>
</gene>
<dbReference type="Proteomes" id="UP000249260">
    <property type="component" value="Unassembled WGS sequence"/>
</dbReference>
<sequence length="93" mass="9994">MTVTRNDVFAVTGGTHDALNLPSQDNSILTAIRAGRVKKLKLRSFASGENEFGSGFATSASTAAFFGLITGNRYVLRFNQITRVLEIRSVGGK</sequence>
<organism evidence="1 2">
    <name type="scientific">Paenibacillus montanisoli</name>
    <dbReference type="NCBI Taxonomy" id="2081970"/>
    <lineage>
        <taxon>Bacteria</taxon>
        <taxon>Bacillati</taxon>
        <taxon>Bacillota</taxon>
        <taxon>Bacilli</taxon>
        <taxon>Bacillales</taxon>
        <taxon>Paenibacillaceae</taxon>
        <taxon>Paenibacillus</taxon>
    </lineage>
</organism>